<feature type="transmembrane region" description="Helical" evidence="9">
    <location>
        <begin position="12"/>
        <end position="39"/>
    </location>
</feature>
<comment type="subcellular location">
    <subcellularLocation>
        <location evidence="2">Lipid droplet</location>
    </subcellularLocation>
    <subcellularLocation>
        <location evidence="1">Membrane</location>
        <topology evidence="1">Multi-pass membrane protein</topology>
    </subcellularLocation>
</comment>
<evidence type="ECO:0000313" key="11">
    <source>
        <dbReference type="Proteomes" id="UP000030689"/>
    </source>
</evidence>
<evidence type="ECO:0000256" key="5">
    <source>
        <dbReference type="ARBA" id="ARBA00022692"/>
    </source>
</evidence>
<dbReference type="InterPro" id="IPR000136">
    <property type="entry name" value="Oleosin"/>
</dbReference>
<accession>V4KWN2</accession>
<evidence type="ECO:0000256" key="1">
    <source>
        <dbReference type="ARBA" id="ARBA00004141"/>
    </source>
</evidence>
<keyword evidence="7 9" id="KW-0472">Membrane</keyword>
<dbReference type="PANTHER" id="PTHR33203">
    <property type="entry name" value="OLEOSIN"/>
    <property type="match status" value="1"/>
</dbReference>
<dbReference type="OrthoDB" id="1109826at2759"/>
<feature type="transmembrane region" description="Helical" evidence="9">
    <location>
        <begin position="59"/>
        <end position="82"/>
    </location>
</feature>
<dbReference type="GO" id="GO:0019915">
    <property type="term" value="P:lipid storage"/>
    <property type="evidence" value="ECO:0007669"/>
    <property type="project" value="TreeGrafter"/>
</dbReference>
<dbReference type="Gramene" id="ESQ31773">
    <property type="protein sequence ID" value="ESQ31773"/>
    <property type="gene ID" value="EUTSA_v10005330mg"/>
</dbReference>
<dbReference type="AlphaFoldDB" id="V4KWN2"/>
<evidence type="ECO:0000256" key="7">
    <source>
        <dbReference type="ARBA" id="ARBA00023136"/>
    </source>
</evidence>
<proteinExistence type="inferred from homology"/>
<evidence type="ECO:0000256" key="6">
    <source>
        <dbReference type="ARBA" id="ARBA00022989"/>
    </source>
</evidence>
<dbReference type="Pfam" id="PF01277">
    <property type="entry name" value="Oleosin"/>
    <property type="match status" value="1"/>
</dbReference>
<name>V4KWN2_EUTSA</name>
<evidence type="ECO:0000256" key="3">
    <source>
        <dbReference type="ARBA" id="ARBA00010858"/>
    </source>
</evidence>
<evidence type="ECO:0008006" key="12">
    <source>
        <dbReference type="Google" id="ProtNLM"/>
    </source>
</evidence>
<evidence type="ECO:0000313" key="10">
    <source>
        <dbReference type="EMBL" id="ESQ31773.1"/>
    </source>
</evidence>
<dbReference type="STRING" id="72664.V4KWN2"/>
<reference evidence="10 11" key="1">
    <citation type="journal article" date="2013" name="Front. Plant Sci.">
        <title>The Reference Genome of the Halophytic Plant Eutrema salsugineum.</title>
        <authorList>
            <person name="Yang R."/>
            <person name="Jarvis D.E."/>
            <person name="Chen H."/>
            <person name="Beilstein M.A."/>
            <person name="Grimwood J."/>
            <person name="Jenkins J."/>
            <person name="Shu S."/>
            <person name="Prochnik S."/>
            <person name="Xin M."/>
            <person name="Ma C."/>
            <person name="Schmutz J."/>
            <person name="Wing R.A."/>
            <person name="Mitchell-Olds T."/>
            <person name="Schumaker K.S."/>
            <person name="Wang X."/>
        </authorList>
    </citation>
    <scope>NUCLEOTIDE SEQUENCE [LARGE SCALE GENOMIC DNA]</scope>
</reference>
<evidence type="ECO:0000256" key="4">
    <source>
        <dbReference type="ARBA" id="ARBA00022677"/>
    </source>
</evidence>
<dbReference type="GO" id="GO:0009791">
    <property type="term" value="P:post-embryonic development"/>
    <property type="evidence" value="ECO:0007669"/>
    <property type="project" value="UniProtKB-ARBA"/>
</dbReference>
<feature type="region of interest" description="Disordered" evidence="8">
    <location>
        <begin position="102"/>
        <end position="164"/>
    </location>
</feature>
<evidence type="ECO:0000256" key="8">
    <source>
        <dbReference type="SAM" id="MobiDB-lite"/>
    </source>
</evidence>
<comment type="similarity">
    <text evidence="3">Belongs to the oleosin family.</text>
</comment>
<sequence>MRFVGTKDKPAVYGSIAAVSLMILTGLTLAGTGVVLIVMTPVFVFLSPILVPAVITSSFLATGFLASGSLGASAIALLVWLYKKEEEHFRYNLHARVRPKGDIGGNLSGGDRPPEKDTVAGEIKPAEREKPVEEEKPSEKEKLSERDNPAEEDKSPGVVNHAEEEPTIIPEISKVLLAEQNTVGPQRYGSSTSTQRSHHQIRLAMDPTKVRSLFMKECQKVPRVGASAYKYFTSRDKKYFYSHS</sequence>
<keyword evidence="5 9" id="KW-0812">Transmembrane</keyword>
<evidence type="ECO:0000256" key="9">
    <source>
        <dbReference type="SAM" id="Phobius"/>
    </source>
</evidence>
<dbReference type="GO" id="GO:0016020">
    <property type="term" value="C:membrane"/>
    <property type="evidence" value="ECO:0007669"/>
    <property type="project" value="UniProtKB-SubCell"/>
</dbReference>
<keyword evidence="11" id="KW-1185">Reference proteome</keyword>
<keyword evidence="4" id="KW-0551">Lipid droplet</keyword>
<dbReference type="EMBL" id="KI517748">
    <property type="protein sequence ID" value="ESQ31773.1"/>
    <property type="molecule type" value="Genomic_DNA"/>
</dbReference>
<gene>
    <name evidence="10" type="ORF">EUTSA_v10005330mg</name>
</gene>
<dbReference type="OMA" id="KHVEEDM"/>
<evidence type="ECO:0000256" key="2">
    <source>
        <dbReference type="ARBA" id="ARBA00004502"/>
    </source>
</evidence>
<organism evidence="10 11">
    <name type="scientific">Eutrema salsugineum</name>
    <name type="common">Saltwater cress</name>
    <name type="synonym">Sisymbrium salsugineum</name>
    <dbReference type="NCBI Taxonomy" id="72664"/>
    <lineage>
        <taxon>Eukaryota</taxon>
        <taxon>Viridiplantae</taxon>
        <taxon>Streptophyta</taxon>
        <taxon>Embryophyta</taxon>
        <taxon>Tracheophyta</taxon>
        <taxon>Spermatophyta</taxon>
        <taxon>Magnoliopsida</taxon>
        <taxon>eudicotyledons</taxon>
        <taxon>Gunneridae</taxon>
        <taxon>Pentapetalae</taxon>
        <taxon>rosids</taxon>
        <taxon>malvids</taxon>
        <taxon>Brassicales</taxon>
        <taxon>Brassicaceae</taxon>
        <taxon>Eutremeae</taxon>
        <taxon>Eutrema</taxon>
    </lineage>
</organism>
<keyword evidence="6 9" id="KW-1133">Transmembrane helix</keyword>
<dbReference type="PANTHER" id="PTHR33203:SF28">
    <property type="entry name" value="OLEOSIN FAMILY PROTEIN"/>
    <property type="match status" value="1"/>
</dbReference>
<protein>
    <recommendedName>
        <fullName evidence="12">Oleosin</fullName>
    </recommendedName>
</protein>
<dbReference type="GO" id="GO:0048608">
    <property type="term" value="P:reproductive structure development"/>
    <property type="evidence" value="ECO:0007669"/>
    <property type="project" value="UniProtKB-ARBA"/>
</dbReference>
<dbReference type="KEGG" id="eus:EUTSA_v10005330mg"/>
<dbReference type="Proteomes" id="UP000030689">
    <property type="component" value="Unassembled WGS sequence"/>
</dbReference>
<dbReference type="GO" id="GO:0005576">
    <property type="term" value="C:extracellular region"/>
    <property type="evidence" value="ECO:0007669"/>
    <property type="project" value="TreeGrafter"/>
</dbReference>
<dbReference type="GO" id="GO:0012511">
    <property type="term" value="C:monolayer-surrounded lipid storage body"/>
    <property type="evidence" value="ECO:0007669"/>
    <property type="project" value="InterPro"/>
</dbReference>
<feature type="compositionally biased region" description="Basic and acidic residues" evidence="8">
    <location>
        <begin position="112"/>
        <end position="155"/>
    </location>
</feature>